<evidence type="ECO:0000256" key="10">
    <source>
        <dbReference type="ARBA" id="ARBA00023170"/>
    </source>
</evidence>
<dbReference type="Ensembl" id="ENSSLDT00000009540.1">
    <property type="protein sequence ID" value="ENSSLDP00000009224.1"/>
    <property type="gene ID" value="ENSSLDG00000007328.1"/>
</dbReference>
<dbReference type="PROSITE" id="PS50835">
    <property type="entry name" value="IG_LIKE"/>
    <property type="match status" value="2"/>
</dbReference>
<evidence type="ECO:0000313" key="17">
    <source>
        <dbReference type="Proteomes" id="UP000261360"/>
    </source>
</evidence>
<dbReference type="GO" id="GO:0005923">
    <property type="term" value="C:bicellular tight junction"/>
    <property type="evidence" value="ECO:0007669"/>
    <property type="project" value="TreeGrafter"/>
</dbReference>
<feature type="domain" description="Ig-like" evidence="15">
    <location>
        <begin position="40"/>
        <end position="131"/>
    </location>
</feature>
<dbReference type="InterPro" id="IPR036179">
    <property type="entry name" value="Ig-like_dom_sf"/>
</dbReference>
<feature type="transmembrane region" description="Helical" evidence="13">
    <location>
        <begin position="236"/>
        <end position="260"/>
    </location>
</feature>
<name>A0A3B4WVW5_SERLL</name>
<dbReference type="PANTHER" id="PTHR44468:SF3">
    <property type="entry name" value="COXSACKIEVIRUS AND ADENOVIRUS RECEPTOR"/>
    <property type="match status" value="1"/>
</dbReference>
<evidence type="ECO:0000256" key="6">
    <source>
        <dbReference type="ARBA" id="ARBA00022889"/>
    </source>
</evidence>
<dbReference type="GO" id="GO:0016323">
    <property type="term" value="C:basolateral plasma membrane"/>
    <property type="evidence" value="ECO:0007669"/>
    <property type="project" value="TreeGrafter"/>
</dbReference>
<dbReference type="InterPro" id="IPR052307">
    <property type="entry name" value="EJ_Adhesion_Regulator"/>
</dbReference>
<dbReference type="PANTHER" id="PTHR44468">
    <property type="entry name" value="COXSACKIEVIRUS AND ADENOVIRUS RECEPTOR-RELATED"/>
    <property type="match status" value="1"/>
</dbReference>
<evidence type="ECO:0000256" key="7">
    <source>
        <dbReference type="ARBA" id="ARBA00022989"/>
    </source>
</evidence>
<dbReference type="GeneTree" id="ENSGT00940000154829"/>
<dbReference type="GO" id="GO:0050839">
    <property type="term" value="F:cell adhesion molecule binding"/>
    <property type="evidence" value="ECO:0007669"/>
    <property type="project" value="TreeGrafter"/>
</dbReference>
<keyword evidence="11" id="KW-0325">Glycoprotein</keyword>
<dbReference type="InterPro" id="IPR007110">
    <property type="entry name" value="Ig-like_dom"/>
</dbReference>
<dbReference type="AlphaFoldDB" id="A0A3B4WVW5"/>
<sequence>MPISRAFHQRCPPYRKPLITRLKLWHLFMSLSLLPFTAKPSHGLQIVSRSLSPTYAAVGDDVTLSCHSTLAPEDLGGIDIEWTAYHRIYNDFDHRFQSRVQFVSPDPESGNGSITINDLKLTDSDTFQCKVKKLPGISSIIIRLDVMERPTKPVCNPEVVVEMGQTVVLSCIGSQGSPPMWYTWSKESREKMLPGDLFLTITGEDVLGPYVCNAENLMGSETCTTTLILKSAVSNVAVSAAVTVIVLLMIITISAIVFFCRKRKNVENFGNEIRVDELPPHKWLLKKRQQAVPKRIVLERNQVGNMIRDGAIVKMCSITFILKISPKVKDKMDTLEKNSKRKSEVYEIMCGMCEVENVYETMTDISASVTG</sequence>
<evidence type="ECO:0000256" key="4">
    <source>
        <dbReference type="ARBA" id="ARBA00022729"/>
    </source>
</evidence>
<evidence type="ECO:0000256" key="9">
    <source>
        <dbReference type="ARBA" id="ARBA00023157"/>
    </source>
</evidence>
<reference evidence="16" key="1">
    <citation type="submission" date="2025-08" db="UniProtKB">
        <authorList>
            <consortium name="Ensembl"/>
        </authorList>
    </citation>
    <scope>IDENTIFICATION</scope>
</reference>
<keyword evidence="17" id="KW-1185">Reference proteome</keyword>
<dbReference type="Proteomes" id="UP000261360">
    <property type="component" value="Unplaced"/>
</dbReference>
<dbReference type="GO" id="GO:0014704">
    <property type="term" value="C:intercalated disc"/>
    <property type="evidence" value="ECO:0007669"/>
    <property type="project" value="TreeGrafter"/>
</dbReference>
<dbReference type="SUPFAM" id="SSF48726">
    <property type="entry name" value="Immunoglobulin"/>
    <property type="match status" value="2"/>
</dbReference>
<dbReference type="Gene3D" id="2.60.40.10">
    <property type="entry name" value="Immunoglobulins"/>
    <property type="match status" value="2"/>
</dbReference>
<dbReference type="GO" id="GO:0034109">
    <property type="term" value="P:homotypic cell-cell adhesion"/>
    <property type="evidence" value="ECO:0007669"/>
    <property type="project" value="TreeGrafter"/>
</dbReference>
<evidence type="ECO:0000256" key="14">
    <source>
        <dbReference type="SAM" id="SignalP"/>
    </source>
</evidence>
<evidence type="ECO:0000256" key="11">
    <source>
        <dbReference type="ARBA" id="ARBA00023180"/>
    </source>
</evidence>
<evidence type="ECO:0000256" key="8">
    <source>
        <dbReference type="ARBA" id="ARBA00023136"/>
    </source>
</evidence>
<keyword evidence="12" id="KW-0393">Immunoglobulin domain</keyword>
<organism evidence="16 17">
    <name type="scientific">Seriola lalandi dorsalis</name>
    <dbReference type="NCBI Taxonomy" id="1841481"/>
    <lineage>
        <taxon>Eukaryota</taxon>
        <taxon>Metazoa</taxon>
        <taxon>Chordata</taxon>
        <taxon>Craniata</taxon>
        <taxon>Vertebrata</taxon>
        <taxon>Euteleostomi</taxon>
        <taxon>Actinopterygii</taxon>
        <taxon>Neopterygii</taxon>
        <taxon>Teleostei</taxon>
        <taxon>Neoteleostei</taxon>
        <taxon>Acanthomorphata</taxon>
        <taxon>Carangaria</taxon>
        <taxon>Carangiformes</taxon>
        <taxon>Carangidae</taxon>
        <taxon>Seriola</taxon>
    </lineage>
</organism>
<keyword evidence="6" id="KW-0130">Cell adhesion</keyword>
<evidence type="ECO:0000256" key="12">
    <source>
        <dbReference type="ARBA" id="ARBA00023319"/>
    </source>
</evidence>
<dbReference type="SMART" id="SM00409">
    <property type="entry name" value="IG"/>
    <property type="match status" value="2"/>
</dbReference>
<evidence type="ECO:0000259" key="15">
    <source>
        <dbReference type="PROSITE" id="PS50835"/>
    </source>
</evidence>
<feature type="chain" id="PRO_5017231368" description="Ig-like domain-containing protein" evidence="14">
    <location>
        <begin position="44"/>
        <end position="371"/>
    </location>
</feature>
<evidence type="ECO:0000256" key="2">
    <source>
        <dbReference type="ARBA" id="ARBA00022475"/>
    </source>
</evidence>
<keyword evidence="9" id="KW-1015">Disulfide bond</keyword>
<evidence type="ECO:0000313" key="16">
    <source>
        <dbReference type="Ensembl" id="ENSSLDP00000009224.1"/>
    </source>
</evidence>
<keyword evidence="7 13" id="KW-1133">Transmembrane helix</keyword>
<keyword evidence="5" id="KW-0677">Repeat</keyword>
<keyword evidence="4 14" id="KW-0732">Signal</keyword>
<dbReference type="Pfam" id="PF07686">
    <property type="entry name" value="V-set"/>
    <property type="match status" value="1"/>
</dbReference>
<protein>
    <recommendedName>
        <fullName evidence="15">Ig-like domain-containing protein</fullName>
    </recommendedName>
</protein>
<feature type="domain" description="Ig-like" evidence="15">
    <location>
        <begin position="135"/>
        <end position="228"/>
    </location>
</feature>
<comment type="subcellular location">
    <subcellularLocation>
        <location evidence="1">Cell membrane</location>
        <topology evidence="1">Single-pass type I membrane protein</topology>
    </subcellularLocation>
</comment>
<keyword evidence="2" id="KW-1003">Cell membrane</keyword>
<dbReference type="InterPro" id="IPR013783">
    <property type="entry name" value="Ig-like_fold"/>
</dbReference>
<keyword evidence="8 13" id="KW-0472">Membrane</keyword>
<feature type="signal peptide" evidence="14">
    <location>
        <begin position="1"/>
        <end position="43"/>
    </location>
</feature>
<keyword evidence="10" id="KW-0675">Receptor</keyword>
<accession>A0A3B4WVW5</accession>
<keyword evidence="3 13" id="KW-0812">Transmembrane</keyword>
<dbReference type="STRING" id="1841481.ENSSLDP00000009224"/>
<evidence type="ECO:0000256" key="13">
    <source>
        <dbReference type="SAM" id="Phobius"/>
    </source>
</evidence>
<evidence type="ECO:0000256" key="5">
    <source>
        <dbReference type="ARBA" id="ARBA00022737"/>
    </source>
</evidence>
<evidence type="ECO:0000256" key="3">
    <source>
        <dbReference type="ARBA" id="ARBA00022692"/>
    </source>
</evidence>
<evidence type="ECO:0000256" key="1">
    <source>
        <dbReference type="ARBA" id="ARBA00004251"/>
    </source>
</evidence>
<reference evidence="16" key="2">
    <citation type="submission" date="2025-09" db="UniProtKB">
        <authorList>
            <consortium name="Ensembl"/>
        </authorList>
    </citation>
    <scope>IDENTIFICATION</scope>
</reference>
<dbReference type="InterPro" id="IPR003599">
    <property type="entry name" value="Ig_sub"/>
</dbReference>
<proteinExistence type="predicted"/>
<dbReference type="InterPro" id="IPR013106">
    <property type="entry name" value="Ig_V-set"/>
</dbReference>